<comment type="similarity">
    <text evidence="1">Belongs to the ParB family.</text>
</comment>
<name>A0A3E2CG15_GARVA</name>
<dbReference type="Gene3D" id="3.90.1530.30">
    <property type="match status" value="1"/>
</dbReference>
<dbReference type="SMART" id="SM00470">
    <property type="entry name" value="ParB"/>
    <property type="match status" value="1"/>
</dbReference>
<dbReference type="AlphaFoldDB" id="A0A3E2CG15"/>
<organism evidence="4 5">
    <name type="scientific">Gardnerella vaginalis</name>
    <dbReference type="NCBI Taxonomy" id="2702"/>
    <lineage>
        <taxon>Bacteria</taxon>
        <taxon>Bacillati</taxon>
        <taxon>Actinomycetota</taxon>
        <taxon>Actinomycetes</taxon>
        <taxon>Bifidobacteriales</taxon>
        <taxon>Bifidobacteriaceae</taxon>
        <taxon>Gardnerella</taxon>
    </lineage>
</organism>
<dbReference type="Proteomes" id="UP000258379">
    <property type="component" value="Unassembled WGS sequence"/>
</dbReference>
<reference evidence="4 5" key="1">
    <citation type="submission" date="2017-07" db="EMBL/GenBank/DDBJ databases">
        <title>A comparative genomics approach to explaining the enigmatic role of Gardnerella vaginalis in the vaginal microbiome.</title>
        <authorList>
            <person name="Vancuren S.J."/>
            <person name="Hill J.E."/>
        </authorList>
    </citation>
    <scope>NUCLEOTIDE SEQUENCE [LARGE SCALE GENOMIC DNA]</scope>
    <source>
        <strain evidence="4 5">WP023</strain>
    </source>
</reference>
<dbReference type="NCBIfam" id="TIGR00180">
    <property type="entry name" value="parB_part"/>
    <property type="match status" value="1"/>
</dbReference>
<dbReference type="GO" id="GO:0003677">
    <property type="term" value="F:DNA binding"/>
    <property type="evidence" value="ECO:0007669"/>
    <property type="project" value="UniProtKB-KW"/>
</dbReference>
<evidence type="ECO:0000256" key="1">
    <source>
        <dbReference type="ARBA" id="ARBA00006295"/>
    </source>
</evidence>
<comment type="caution">
    <text evidence="4">The sequence shown here is derived from an EMBL/GenBank/DDBJ whole genome shotgun (WGS) entry which is preliminary data.</text>
</comment>
<gene>
    <name evidence="4" type="ORF">CG405_00550</name>
</gene>
<dbReference type="Pfam" id="PF02195">
    <property type="entry name" value="ParB_N"/>
    <property type="match status" value="1"/>
</dbReference>
<evidence type="ECO:0000259" key="3">
    <source>
        <dbReference type="SMART" id="SM00470"/>
    </source>
</evidence>
<dbReference type="InterPro" id="IPR050336">
    <property type="entry name" value="Chromosome_partition/occlusion"/>
</dbReference>
<accession>A0A3E2CG15</accession>
<dbReference type="InterPro" id="IPR036086">
    <property type="entry name" value="ParB/Sulfiredoxin_sf"/>
</dbReference>
<sequence>MSTTKSRLGKGLGALFPALPGENALVNAEAKNNENVSHETLIQKDVFNDVSRETKVPSIDKAISPHEGQNNVQKTTVSRETVPPIANKNKHSSKRSSMPSIDDVTRPIDFFFGDSASKTFVSSKQKTEEKKIFNKTIDEKHNAENKELKPVEGGYLAYLDPTDIVPNAHQPRTIFDEEELQELAASIKEVGVLQPIVVRKINNIDQEDTHNAHYELIMGERRWRATQLA</sequence>
<dbReference type="FunFam" id="3.90.1530.30:FF:000001">
    <property type="entry name" value="Chromosome partitioning protein ParB"/>
    <property type="match status" value="1"/>
</dbReference>
<evidence type="ECO:0000313" key="5">
    <source>
        <dbReference type="Proteomes" id="UP000258379"/>
    </source>
</evidence>
<dbReference type="PANTHER" id="PTHR33375:SF1">
    <property type="entry name" value="CHROMOSOME-PARTITIONING PROTEIN PARB-RELATED"/>
    <property type="match status" value="1"/>
</dbReference>
<dbReference type="SUPFAM" id="SSF110849">
    <property type="entry name" value="ParB/Sulfiredoxin"/>
    <property type="match status" value="1"/>
</dbReference>
<evidence type="ECO:0000256" key="2">
    <source>
        <dbReference type="ARBA" id="ARBA00023125"/>
    </source>
</evidence>
<dbReference type="GO" id="GO:0005694">
    <property type="term" value="C:chromosome"/>
    <property type="evidence" value="ECO:0007669"/>
    <property type="project" value="TreeGrafter"/>
</dbReference>
<dbReference type="EMBL" id="NNRU01000001">
    <property type="protein sequence ID" value="RFT30689.1"/>
    <property type="molecule type" value="Genomic_DNA"/>
</dbReference>
<dbReference type="GO" id="GO:0007059">
    <property type="term" value="P:chromosome segregation"/>
    <property type="evidence" value="ECO:0007669"/>
    <property type="project" value="TreeGrafter"/>
</dbReference>
<dbReference type="InterPro" id="IPR003115">
    <property type="entry name" value="ParB_N"/>
</dbReference>
<dbReference type="PANTHER" id="PTHR33375">
    <property type="entry name" value="CHROMOSOME-PARTITIONING PROTEIN PARB-RELATED"/>
    <property type="match status" value="1"/>
</dbReference>
<keyword evidence="2" id="KW-0238">DNA-binding</keyword>
<dbReference type="InterPro" id="IPR004437">
    <property type="entry name" value="ParB/RepB/Spo0J"/>
</dbReference>
<evidence type="ECO:0000313" key="4">
    <source>
        <dbReference type="EMBL" id="RFT30689.1"/>
    </source>
</evidence>
<feature type="domain" description="ParB-like N-terminal" evidence="3">
    <location>
        <begin position="157"/>
        <end position="229"/>
    </location>
</feature>
<feature type="non-terminal residue" evidence="4">
    <location>
        <position position="229"/>
    </location>
</feature>
<protein>
    <submittedName>
        <fullName evidence="4">Chromosome partitioning protein ParB</fullName>
    </submittedName>
</protein>
<proteinExistence type="inferred from homology"/>